<feature type="compositionally biased region" description="Low complexity" evidence="2">
    <location>
        <begin position="1930"/>
        <end position="1947"/>
    </location>
</feature>
<feature type="compositionally biased region" description="Polar residues" evidence="2">
    <location>
        <begin position="2548"/>
        <end position="2559"/>
    </location>
</feature>
<feature type="domain" description="Phage tail tape measure protein" evidence="3">
    <location>
        <begin position="232"/>
        <end position="457"/>
    </location>
</feature>
<sequence>MSDNNFIVNLTAKLHSKSKQQIESDAKNLGDIKVPLVGTLDQAKTSAQLKQDVASLKTTVDINGKVNTKNITSTVQQSAKQAQKTADANTIQFRTSLKKDKLINDIRVFGQQNSKLFKDAEMSSKFSSLLDNAKLATSNKEIKNLRMQLSAMRSEAKATNLSGLTLGDSVKKTFRRATELFTGTAGVMMLSRQLKNAWNEALDLDKAFTDLIKVNDELSRGDYDKYLERCNEKAQDLAATQKSLMEGATEFSKSGYNLSESNALAEKSTILANVGDMSTSDSAKAIISGVQAYKDVDGFTDAVNKAGALIDKYNEIGNTASITSAEIAQGVQTVGSVFADANTSVDEFIALLSAGNRQFQNADTLALSLRTAALRIRGCKSELESLGESTENVYTSSSKLADKIESLTNIDGNGGVKILEADNKTFRSIYDIFVDLSKVYQQMSDVDQSALLDLIAGKNRASGISATLNNMSEAQDIYERSLHSTGSAQREYDKYLESSEASLNRFKASMTETYQSVINGQTVTGLLNCGNAALQFANSIGLVESSLKGLLTIGIIKVLTTVTTAFRASAIQASNFGTALSAVKSMSTLQSGTTEYTNALNTLKAVSASLTETQLKHILSNDALNESERVRILRSTGLSKTQAKAKLAEMELTQATQKQAVANQKASLSTFSLSSAVKGLGQNIKMAVMNNPVAVAVMTVSAIAGVVKAIKKHKQAQEEAFESAKKNAQDAQSKIKSLQSEIKQNADTVDQAGKKYAELAQGVNQLTGKNISLSDDEYKEFLDVSNQLADVFPQLTKGYDDNGNAILDLQGNVDGITGKLKDLLEIEQQLAQQEINKNIDTYFENQSKVFGKEAKGQNDTIDTQTEKIEKYQKALDNFNESVSNNKPASNFESELEKQTYYADFLADMEKANIDIADAIISQDGTSATEYNFAKLSKETQEQIRQYYAGIISTANTEMRSAESQLSTSNAEFASYVNMWMQNSSGSYLAMTGNDEMQSALSSIVSGLNWGDILQGDDFSGLSGEELESAIETNILVPLQSAMANADTGDQFKQIITDALTISDDDISLEESKNRIEAYVQEINDVLGDALGKPLTASDLGMQKYLDNYEMLMDGVSKYAQTLKSDGSIPMTMDVMKESKDKLLQFAEENSINTEAEIQTWNRIMSESETREEAMKKYLTQKSVYDTTYEFDPATAFDAAKSAQSEQSQNGYLSTETIESLKTAYGDLSKVIQYTDSGVVLNNEHMAEYTENVGKAALVNTQLKEAFAVQEYQKEAKAINDIIKTEIKDTNVRKKLTSAKNKGIDALRKEISNLKKDNDGWSESLSTHLDNISALGEEINQYDALEQSIMASLSALSNYKRALETPDNNDNFEYVQGQLDSARKAWENGWTGTDDFKTFMEYIGSANDELEYSDALWDKYLTRAEKYFTEDISGLYTFLDDASQLSDQITKNSDGTFKIDVQNLEQFCEDVDMSRSAVVDLFLAMTEAEGIDINFDNMSESIVDGLNAIDQKSVDARTDLADYKKTIEELDKAGFDTTELWKQYDSVAGEIQPEIEFYAHLADTTDLQSEAEEAAKRISEKDQSVKIDFSADLDVDSLNKQISSLQTYRDGLEIGSDSWKDAQTVIAQLLKQKQELEQPAIMGIDASQVEEGSQTVLAVLQSYISAKQQLEQAETLGIDTTDAETHLANVTTQLQNLQDQGELTKIGIDAEIDTDKFKEQLANLNPDSFLKDSDTSIKVDADMSAYDKALNNAVSKASKQTAKIKVQAKLSENFHANLQSILNSQSFNVKVNASASGTTTTSHGNTKTRKTVMFGKASGTNAYNNGVRNGQIAYDQQALVGEVAPELLVRNGQAQLIGKRGAEFMNLKKGDVIFNHIDTEKLLNGIGGIRGKLIGGGFVNGTLLSHAYSKSTGSKTTIIGGTNNDWTNRHSSSGSSSGSNSSGSNDSSAQDKADEFLETIDWIEIKINRCEEAIARLNKTEENTFSGWTLRTTALNDEIAKTADEIEWATQGYKRYLQQADSVALSEDYKRKVRNGEINIEDITDEDLYNRVQDYQNWYEKAVELQDKIQELNISLSELAQKKFDNIVTQFEDMEKVFTDTNDILDKLVDYAETKGRIISKSYYEAMLQNENENNKLLVQQRDQMVSELNELVNTGKVTEYSEAWYDLKQQIDEVNGSIVESNKSIQEFYNNIRQADWDLFDLVQDKITGIADEIEFVQSLLEDRDNLTDGHLNRGLTNEGLAQLGNYASKYNIYMSQAEKYASEIKKIEADIAKDPANKDLIDRKEELIKAQRDVILSANDEKKSMIDLARDGYDAVLEVLQDLIDKKKEALSSTKDLYEYQKDIASKTKDLATLEKEASVYENDNSEEALKKVQQIKVDIESKKQELSDAEYDKYIEDQEKMLDDLYQEYSDKIDEKFEQTEILIQELIGVVNENQSSISDTITTVTSDVGYTISDQMKTIWNDAGTVISGFTGKFDTYATTVQSAINSIQVTIDKMLQIAQAEANKNIATANNPNGVANGSTSNGSTASKPQATPKANANNNSSATQAPKASPNVGTRVNATGNWYYDSYGTAPTGNVNRFKPDYFEIDKIANGRAYPYHIQAIIKGKRAGGNGWVKGNQIGYKNGLKEATYDHLAWTQEEGAEIIRRSDGSILTPITRGTTVFTREMTDNLWNIAKQNPEKFYQNAMPTMNTFATTNRGGDVTVSIGDIKLDGIQNPDQFAQALIGVVKDYSKVQKVLQAATVDLVAGKSIKDINRF</sequence>
<dbReference type="RefSeq" id="WP_249321755.1">
    <property type="nucleotide sequence ID" value="NZ_CP060632.1"/>
</dbReference>
<evidence type="ECO:0000313" key="5">
    <source>
        <dbReference type="Proteomes" id="UP000515819"/>
    </source>
</evidence>
<keyword evidence="5" id="KW-1185">Reference proteome</keyword>
<feature type="coiled-coil region" evidence="1">
    <location>
        <begin position="2338"/>
        <end position="2417"/>
    </location>
</feature>
<dbReference type="Proteomes" id="UP000515819">
    <property type="component" value="Chromosome"/>
</dbReference>
<gene>
    <name evidence="4" type="ORF">H9Q76_04755</name>
</gene>
<dbReference type="Pfam" id="PF10145">
    <property type="entry name" value="PhageMin_Tail"/>
    <property type="match status" value="1"/>
</dbReference>
<evidence type="ECO:0000256" key="2">
    <source>
        <dbReference type="SAM" id="MobiDB-lite"/>
    </source>
</evidence>
<feature type="region of interest" description="Disordered" evidence="2">
    <location>
        <begin position="1917"/>
        <end position="1949"/>
    </location>
</feature>
<dbReference type="EMBL" id="CP060632">
    <property type="protein sequence ID" value="QNM00598.1"/>
    <property type="molecule type" value="Genomic_DNA"/>
</dbReference>
<feature type="coiled-coil region" evidence="1">
    <location>
        <begin position="2025"/>
        <end position="2081"/>
    </location>
</feature>
<accession>A0A7G9FPW6</accession>
<protein>
    <submittedName>
        <fullName evidence="4">Phage tail tape measure protein</fullName>
    </submittedName>
</protein>
<feature type="compositionally biased region" description="Polar residues" evidence="2">
    <location>
        <begin position="2512"/>
        <end position="2534"/>
    </location>
</feature>
<evidence type="ECO:0000256" key="1">
    <source>
        <dbReference type="SAM" id="Coils"/>
    </source>
</evidence>
<feature type="coiled-coil region" evidence="1">
    <location>
        <begin position="707"/>
        <end position="748"/>
    </location>
</feature>
<proteinExistence type="predicted"/>
<feature type="region of interest" description="Disordered" evidence="2">
    <location>
        <begin position="2512"/>
        <end position="2559"/>
    </location>
</feature>
<organism evidence="4 5">
    <name type="scientific">Wujia chipingensis</name>
    <dbReference type="NCBI Taxonomy" id="2763670"/>
    <lineage>
        <taxon>Bacteria</taxon>
        <taxon>Bacillati</taxon>
        <taxon>Bacillota</taxon>
        <taxon>Clostridia</taxon>
        <taxon>Lachnospirales</taxon>
        <taxon>Lachnospiraceae</taxon>
        <taxon>Wujia</taxon>
    </lineage>
</organism>
<evidence type="ECO:0000313" key="4">
    <source>
        <dbReference type="EMBL" id="QNM00598.1"/>
    </source>
</evidence>
<dbReference type="KEGG" id="wcp:H9Q76_04755"/>
<keyword evidence="1" id="KW-0175">Coiled coil</keyword>
<dbReference type="InterPro" id="IPR010090">
    <property type="entry name" value="Phage_tape_meas"/>
</dbReference>
<reference evidence="4 5" key="1">
    <citation type="submission" date="2020-08" db="EMBL/GenBank/DDBJ databases">
        <authorList>
            <person name="Liu C."/>
            <person name="Sun Q."/>
        </authorList>
    </citation>
    <scope>NUCLEOTIDE SEQUENCE [LARGE SCALE GENOMIC DNA]</scope>
    <source>
        <strain evidence="4 5">NSJ-4</strain>
    </source>
</reference>
<name>A0A7G9FPW6_9FIRM</name>
<evidence type="ECO:0000259" key="3">
    <source>
        <dbReference type="Pfam" id="PF10145"/>
    </source>
</evidence>